<dbReference type="Proteomes" id="UP001373714">
    <property type="component" value="Unassembled WGS sequence"/>
</dbReference>
<organism evidence="3 4">
    <name type="scientific">Orbilia blumenaviensis</name>
    <dbReference type="NCBI Taxonomy" id="1796055"/>
    <lineage>
        <taxon>Eukaryota</taxon>
        <taxon>Fungi</taxon>
        <taxon>Dikarya</taxon>
        <taxon>Ascomycota</taxon>
        <taxon>Pezizomycotina</taxon>
        <taxon>Orbiliomycetes</taxon>
        <taxon>Orbiliales</taxon>
        <taxon>Orbiliaceae</taxon>
        <taxon>Orbilia</taxon>
    </lineage>
</organism>
<reference evidence="3 4" key="1">
    <citation type="submission" date="2019-10" db="EMBL/GenBank/DDBJ databases">
        <authorList>
            <person name="Palmer J.M."/>
        </authorList>
    </citation>
    <scope>NUCLEOTIDE SEQUENCE [LARGE SCALE GENOMIC DNA]</scope>
    <source>
        <strain evidence="3 4">TWF730</strain>
    </source>
</reference>
<name>A0AAV9V9Y6_9PEZI</name>
<evidence type="ECO:0008006" key="5">
    <source>
        <dbReference type="Google" id="ProtNLM"/>
    </source>
</evidence>
<dbReference type="Pfam" id="PF13622">
    <property type="entry name" value="4HBT_3"/>
    <property type="match status" value="1"/>
</dbReference>
<dbReference type="InterPro" id="IPR042171">
    <property type="entry name" value="Acyl-CoA_hotdog"/>
</dbReference>
<protein>
    <recommendedName>
        <fullName evidence="5">Thioesterase family protein</fullName>
    </recommendedName>
</protein>
<dbReference type="InterPro" id="IPR029069">
    <property type="entry name" value="HotDog_dom_sf"/>
</dbReference>
<gene>
    <name evidence="3" type="ORF">TWF730_008120</name>
</gene>
<evidence type="ECO:0000259" key="2">
    <source>
        <dbReference type="Pfam" id="PF20789"/>
    </source>
</evidence>
<evidence type="ECO:0000259" key="1">
    <source>
        <dbReference type="Pfam" id="PF13622"/>
    </source>
</evidence>
<dbReference type="Pfam" id="PF20789">
    <property type="entry name" value="4HBT_3C"/>
    <property type="match status" value="1"/>
</dbReference>
<dbReference type="Gene3D" id="2.40.160.210">
    <property type="entry name" value="Acyl-CoA thioesterase, double hotdog domain"/>
    <property type="match status" value="1"/>
</dbReference>
<comment type="caution">
    <text evidence="3">The sequence shown here is derived from an EMBL/GenBank/DDBJ whole genome shotgun (WGS) entry which is preliminary data.</text>
</comment>
<evidence type="ECO:0000313" key="3">
    <source>
        <dbReference type="EMBL" id="KAK6358801.1"/>
    </source>
</evidence>
<feature type="domain" description="Acyl-CoA thioesterase-like N-terminal HotDog" evidence="1">
    <location>
        <begin position="91"/>
        <end position="178"/>
    </location>
</feature>
<proteinExistence type="predicted"/>
<keyword evidence="4" id="KW-1185">Reference proteome</keyword>
<feature type="domain" description="Acyl-CoA thioesterase-like C-terminal" evidence="2">
    <location>
        <begin position="222"/>
        <end position="358"/>
    </location>
</feature>
<dbReference type="PANTHER" id="PTHR38110:SF1">
    <property type="entry name" value="THIOESTERASE DOMAIN-CONTAINING PROTEIN"/>
    <property type="match status" value="1"/>
</dbReference>
<dbReference type="PANTHER" id="PTHR38110">
    <property type="entry name" value="CHROMOSOME 23, WHOLE GENOME SHOTGUN SEQUENCE"/>
    <property type="match status" value="1"/>
</dbReference>
<accession>A0AAV9V9Y6</accession>
<dbReference type="SUPFAM" id="SSF54637">
    <property type="entry name" value="Thioesterase/thiol ester dehydrase-isomerase"/>
    <property type="match status" value="2"/>
</dbReference>
<dbReference type="InterPro" id="IPR049449">
    <property type="entry name" value="TesB_ACOT8-like_N"/>
</dbReference>
<evidence type="ECO:0000313" key="4">
    <source>
        <dbReference type="Proteomes" id="UP001373714"/>
    </source>
</evidence>
<sequence length="378" mass="41729">MPEPITCLFGPLAHLRLTTFAGQVLPQPSRNLNRELLKGAIFALVVSVFSNVSLDPFHESPNMDQVPTFLEASAVKQLTSHTYSGLLSKAYCIGAVPNGGYVAAVILRAAATHMTTTHAKVSPPQHHAISFNGMFMIKTNAGPVELKVTDTKIGRGYSVLHIELLQEGMKCVNAYVTMTNIDNESGPTLNTYWKKPETGLVGRKNLDQLLTPEGVKGWYERPKPFADFREVSKRTRFFSTVEDTPGVVNNWGTFANPAESITNEAIALIADLFVGVVEQMDPEGWKDDGNQKFPSAKYWYPTLSLSIDVKKALPKEGVKWVFSKVHSQQVKNGRWDLQVVMLDEDGELLATSTQVALMVDASRNTKPRGKREIPATKL</sequence>
<dbReference type="EMBL" id="JAVHNS010000004">
    <property type="protein sequence ID" value="KAK6358801.1"/>
    <property type="molecule type" value="Genomic_DNA"/>
</dbReference>
<dbReference type="InterPro" id="IPR049450">
    <property type="entry name" value="ACOT8-like_C"/>
</dbReference>
<dbReference type="InterPro" id="IPR052389">
    <property type="entry name" value="Sec_Metab_Biosynth-Assoc"/>
</dbReference>
<dbReference type="AlphaFoldDB" id="A0AAV9V9Y6"/>